<dbReference type="Proteomes" id="UP000327030">
    <property type="component" value="Chromosome PxyII"/>
</dbReference>
<accession>A0A5P6VWB1</accession>
<protein>
    <submittedName>
        <fullName evidence="1">Uncharacterized protein</fullName>
    </submittedName>
</protein>
<evidence type="ECO:0000313" key="2">
    <source>
        <dbReference type="Proteomes" id="UP000327030"/>
    </source>
</evidence>
<gene>
    <name evidence="1" type="ORF">FXF36_16135</name>
</gene>
<dbReference type="AlphaFoldDB" id="A0A5P6VWB1"/>
<dbReference type="KEGG" id="pxv:FXF36_16135"/>
<dbReference type="EMBL" id="CP043030">
    <property type="protein sequence ID" value="QFJ56437.1"/>
    <property type="molecule type" value="Genomic_DNA"/>
</dbReference>
<name>A0A5P6VWB1_PSEXY</name>
<organism evidence="1 2">
    <name type="scientific">Pseudobutyrivibrio xylanivorans</name>
    <dbReference type="NCBI Taxonomy" id="185007"/>
    <lineage>
        <taxon>Bacteria</taxon>
        <taxon>Bacillati</taxon>
        <taxon>Bacillota</taxon>
        <taxon>Clostridia</taxon>
        <taxon>Lachnospirales</taxon>
        <taxon>Lachnospiraceae</taxon>
        <taxon>Pseudobutyrivibrio</taxon>
    </lineage>
</organism>
<evidence type="ECO:0000313" key="1">
    <source>
        <dbReference type="EMBL" id="QFJ56437.1"/>
    </source>
</evidence>
<dbReference type="RefSeq" id="WP_151626131.1">
    <property type="nucleotide sequence ID" value="NZ_CP043030.1"/>
</dbReference>
<proteinExistence type="predicted"/>
<dbReference type="OrthoDB" id="9809878at2"/>
<sequence length="94" mass="10631">MEAQERKDKNILNEFKFLGRLADDPSVAEKYTRFPLAVKQDKRNVPNENTDTLLHDLISVSNNSILSVGYQPLDSMIGYSAATRDIKGKLLYLS</sequence>
<reference evidence="2" key="1">
    <citation type="submission" date="2019-08" db="EMBL/GenBank/DDBJ databases">
        <title>Complete Genome Sequence of the Polysaccharide-Degrading Rumen Bacterium Pseudobutyrivibrio xylanivorans MA3014.</title>
        <authorList>
            <person name="Palevich N."/>
            <person name="Maclean P.H."/>
            <person name="Kelly W.J."/>
            <person name="Leahy S.C."/>
            <person name="Rakonjac J."/>
            <person name="Attwood G.T."/>
        </authorList>
    </citation>
    <scope>NUCLEOTIDE SEQUENCE [LARGE SCALE GENOMIC DNA]</scope>
    <source>
        <strain evidence="2">MA3014</strain>
    </source>
</reference>